<dbReference type="Pfam" id="PF16198">
    <property type="entry name" value="TruB_C_2"/>
    <property type="match status" value="1"/>
</dbReference>
<evidence type="ECO:0000313" key="7">
    <source>
        <dbReference type="EMBL" id="CAE0607955.1"/>
    </source>
</evidence>
<evidence type="ECO:0000256" key="4">
    <source>
        <dbReference type="ARBA" id="ARBA00023235"/>
    </source>
</evidence>
<evidence type="ECO:0000259" key="5">
    <source>
        <dbReference type="Pfam" id="PF01509"/>
    </source>
</evidence>
<evidence type="ECO:0000256" key="1">
    <source>
        <dbReference type="ARBA" id="ARBA00008999"/>
    </source>
</evidence>
<dbReference type="Pfam" id="PF01509">
    <property type="entry name" value="TruB_N"/>
    <property type="match status" value="1"/>
</dbReference>
<keyword evidence="3" id="KW-0819">tRNA processing</keyword>
<keyword evidence="4" id="KW-0413">Isomerase</keyword>
<dbReference type="NCBIfam" id="TIGR00431">
    <property type="entry name" value="TruB"/>
    <property type="match status" value="1"/>
</dbReference>
<dbReference type="CDD" id="cd02573">
    <property type="entry name" value="PseudoU_synth_EcTruB"/>
    <property type="match status" value="1"/>
</dbReference>
<dbReference type="EMBL" id="HBIS01001990">
    <property type="protein sequence ID" value="CAE0607955.1"/>
    <property type="molecule type" value="Transcribed_RNA"/>
</dbReference>
<dbReference type="PANTHER" id="PTHR13767">
    <property type="entry name" value="TRNA-PSEUDOURIDINE SYNTHASE"/>
    <property type="match status" value="1"/>
</dbReference>
<dbReference type="HAMAP" id="MF_01080">
    <property type="entry name" value="TruB_bact"/>
    <property type="match status" value="1"/>
</dbReference>
<dbReference type="GO" id="GO:0003723">
    <property type="term" value="F:RNA binding"/>
    <property type="evidence" value="ECO:0007669"/>
    <property type="project" value="InterPro"/>
</dbReference>
<dbReference type="GO" id="GO:0160148">
    <property type="term" value="F:tRNA pseudouridine(55) synthase activity"/>
    <property type="evidence" value="ECO:0007669"/>
    <property type="project" value="UniProtKB-EC"/>
</dbReference>
<dbReference type="GO" id="GO:1990481">
    <property type="term" value="P:mRNA pseudouridine synthesis"/>
    <property type="evidence" value="ECO:0007669"/>
    <property type="project" value="TreeGrafter"/>
</dbReference>
<reference evidence="7" key="1">
    <citation type="submission" date="2021-01" db="EMBL/GenBank/DDBJ databases">
        <authorList>
            <person name="Corre E."/>
            <person name="Pelletier E."/>
            <person name="Niang G."/>
            <person name="Scheremetjew M."/>
            <person name="Finn R."/>
            <person name="Kale V."/>
            <person name="Holt S."/>
            <person name="Cochrane G."/>
            <person name="Meng A."/>
            <person name="Brown T."/>
            <person name="Cohen L."/>
        </authorList>
    </citation>
    <scope>NUCLEOTIDE SEQUENCE</scope>
    <source>
        <strain evidence="7">CCMP1897</strain>
    </source>
</reference>
<evidence type="ECO:0000256" key="3">
    <source>
        <dbReference type="ARBA" id="ARBA00022694"/>
    </source>
</evidence>
<gene>
    <name evidence="7" type="ORF">PSAL00342_LOCUS1772</name>
</gene>
<evidence type="ECO:0000259" key="6">
    <source>
        <dbReference type="Pfam" id="PF16198"/>
    </source>
</evidence>
<dbReference type="EC" id="5.4.99.25" evidence="2"/>
<comment type="similarity">
    <text evidence="1">Belongs to the pseudouridine synthase TruB family.</text>
</comment>
<evidence type="ECO:0000256" key="2">
    <source>
        <dbReference type="ARBA" id="ARBA00012787"/>
    </source>
</evidence>
<name>A0A7S3UA52_9CHLO</name>
<dbReference type="SUPFAM" id="SSF55120">
    <property type="entry name" value="Pseudouridine synthase"/>
    <property type="match status" value="1"/>
</dbReference>
<feature type="domain" description="tRNA pseudouridylate synthase B C-terminal" evidence="6">
    <location>
        <begin position="208"/>
        <end position="252"/>
    </location>
</feature>
<dbReference type="GO" id="GO:0006400">
    <property type="term" value="P:tRNA modification"/>
    <property type="evidence" value="ECO:0007669"/>
    <property type="project" value="TreeGrafter"/>
</dbReference>
<proteinExistence type="inferred from homology"/>
<organism evidence="7">
    <name type="scientific">Picocystis salinarum</name>
    <dbReference type="NCBI Taxonomy" id="88271"/>
    <lineage>
        <taxon>Eukaryota</taxon>
        <taxon>Viridiplantae</taxon>
        <taxon>Chlorophyta</taxon>
        <taxon>Picocystophyceae</taxon>
        <taxon>Picocystales</taxon>
        <taxon>Picocystaceae</taxon>
        <taxon>Picocystis</taxon>
    </lineage>
</organism>
<dbReference type="InterPro" id="IPR020103">
    <property type="entry name" value="PsdUridine_synth_cat_dom_sf"/>
</dbReference>
<dbReference type="InterPro" id="IPR032819">
    <property type="entry name" value="TruB_C"/>
</dbReference>
<sequence length="269" mass="29993">MRRVPALQCSASRAIEPRMVPGGTKLPPQMDDWQRGVVLLVDKPSGWTSFDVCARVRRLVRVKKVGHAGTLDPMATGLLVVCVGKATKQVDSYQAMEKEYTGTLRLGQATASLDKEEPVCEEMPWKHLKLSDLQEAAAKLTGSQMQKPPMFSALSVNGQKLYTAARKGLEVERKARSILVNQFDVYWEDPAQQDVDFRVICSKGTYVRVLADDLGRNLGTRAHLVALRRERIGDFHVNQAWDLKNLADACRAAGISDEGDYVPKRLRDE</sequence>
<dbReference type="AlphaFoldDB" id="A0A7S3UA52"/>
<protein>
    <recommendedName>
        <fullName evidence="2">tRNA pseudouridine(55) synthase</fullName>
        <ecNumber evidence="2">5.4.99.25</ecNumber>
    </recommendedName>
</protein>
<feature type="domain" description="Pseudouridine synthase II N-terminal" evidence="5">
    <location>
        <begin position="57"/>
        <end position="207"/>
    </location>
</feature>
<dbReference type="GO" id="GO:0005634">
    <property type="term" value="C:nucleus"/>
    <property type="evidence" value="ECO:0007669"/>
    <property type="project" value="TreeGrafter"/>
</dbReference>
<dbReference type="InterPro" id="IPR014780">
    <property type="entry name" value="tRNA_psdUridine_synth_TruB"/>
</dbReference>
<dbReference type="Gene3D" id="3.30.2350.10">
    <property type="entry name" value="Pseudouridine synthase"/>
    <property type="match status" value="1"/>
</dbReference>
<dbReference type="InterPro" id="IPR002501">
    <property type="entry name" value="PsdUridine_synth_N"/>
</dbReference>
<accession>A0A7S3UA52</accession>
<dbReference type="PANTHER" id="PTHR13767:SF2">
    <property type="entry name" value="PSEUDOURIDYLATE SYNTHASE TRUB1"/>
    <property type="match status" value="1"/>
</dbReference>